<dbReference type="PANTHER" id="PTHR46877">
    <property type="entry name" value="EPH RECEPTOR A5"/>
    <property type="match status" value="1"/>
</dbReference>
<keyword evidence="10" id="KW-1185">Reference proteome</keyword>
<name>A0ABQ9U121_SAGOE</name>
<reference evidence="9 10" key="1">
    <citation type="submission" date="2023-05" db="EMBL/GenBank/DDBJ databases">
        <title>B98-5 Cell Line De Novo Hybrid Assembly: An Optical Mapping Approach.</title>
        <authorList>
            <person name="Kananen K."/>
            <person name="Auerbach J.A."/>
            <person name="Kautto E."/>
            <person name="Blachly J.S."/>
        </authorList>
    </citation>
    <scope>NUCLEOTIDE SEQUENCE [LARGE SCALE GENOMIC DNA]</scope>
    <source>
        <strain evidence="9">B95-8</strain>
        <tissue evidence="9">Cell line</tissue>
    </source>
</reference>
<evidence type="ECO:0000259" key="8">
    <source>
        <dbReference type="PROSITE" id="PS50853"/>
    </source>
</evidence>
<feature type="non-terminal residue" evidence="9">
    <location>
        <position position="1"/>
    </location>
</feature>
<dbReference type="PANTHER" id="PTHR46877:SF17">
    <property type="entry name" value="EPHRIN TYPE-B RECEPTOR 1"/>
    <property type="match status" value="1"/>
</dbReference>
<evidence type="ECO:0000256" key="7">
    <source>
        <dbReference type="ARBA" id="ARBA00023170"/>
    </source>
</evidence>
<evidence type="ECO:0000256" key="1">
    <source>
        <dbReference type="ARBA" id="ARBA00004167"/>
    </source>
</evidence>
<dbReference type="PROSITE" id="PS50853">
    <property type="entry name" value="FN3"/>
    <property type="match status" value="1"/>
</dbReference>
<dbReference type="InterPro" id="IPR050449">
    <property type="entry name" value="Ephrin_rcpt_TKs"/>
</dbReference>
<evidence type="ECO:0000256" key="5">
    <source>
        <dbReference type="ARBA" id="ARBA00022989"/>
    </source>
</evidence>
<keyword evidence="5" id="KW-1133">Transmembrane helix</keyword>
<dbReference type="InterPro" id="IPR036116">
    <property type="entry name" value="FN3_sf"/>
</dbReference>
<evidence type="ECO:0000256" key="4">
    <source>
        <dbReference type="ARBA" id="ARBA00022840"/>
    </source>
</evidence>
<evidence type="ECO:0000313" key="10">
    <source>
        <dbReference type="Proteomes" id="UP001266305"/>
    </source>
</evidence>
<accession>A0ABQ9U121</accession>
<dbReference type="Pfam" id="PF00041">
    <property type="entry name" value="fn3"/>
    <property type="match status" value="1"/>
</dbReference>
<evidence type="ECO:0000256" key="6">
    <source>
        <dbReference type="ARBA" id="ARBA00023136"/>
    </source>
</evidence>
<keyword evidence="7 9" id="KW-0675">Receptor</keyword>
<dbReference type="InterPro" id="IPR003961">
    <property type="entry name" value="FN3_dom"/>
</dbReference>
<dbReference type="Gene3D" id="2.60.40.10">
    <property type="entry name" value="Immunoglobulins"/>
    <property type="match status" value="1"/>
</dbReference>
<dbReference type="Proteomes" id="UP001266305">
    <property type="component" value="Unassembled WGS sequence"/>
</dbReference>
<comment type="caution">
    <text evidence="9">The sequence shown here is derived from an EMBL/GenBank/DDBJ whole genome shotgun (WGS) entry which is preliminary data.</text>
</comment>
<keyword evidence="4" id="KW-0067">ATP-binding</keyword>
<feature type="non-terminal residue" evidence="9">
    <location>
        <position position="54"/>
    </location>
</feature>
<dbReference type="CDD" id="cd00063">
    <property type="entry name" value="FN3"/>
    <property type="match status" value="1"/>
</dbReference>
<evidence type="ECO:0000313" key="9">
    <source>
        <dbReference type="EMBL" id="KAK2090353.1"/>
    </source>
</evidence>
<dbReference type="InterPro" id="IPR013783">
    <property type="entry name" value="Ig-like_fold"/>
</dbReference>
<keyword evidence="6" id="KW-0472">Membrane</keyword>
<evidence type="ECO:0000256" key="3">
    <source>
        <dbReference type="ARBA" id="ARBA00022741"/>
    </source>
</evidence>
<sequence>EHNEFNSSMARSQTNTARIDGLRPGMVYVVQVRARTVAGYGKFSGKMCFQTLTD</sequence>
<gene>
    <name evidence="9" type="primary">EPHB1_3</name>
    <name evidence="9" type="ORF">P7K49_031609</name>
</gene>
<comment type="subcellular location">
    <subcellularLocation>
        <location evidence="1">Membrane</location>
        <topology evidence="1">Single-pass membrane protein</topology>
    </subcellularLocation>
</comment>
<keyword evidence="2" id="KW-0812">Transmembrane</keyword>
<protein>
    <submittedName>
        <fullName evidence="9">Ephrin type-B receptor 1</fullName>
    </submittedName>
</protein>
<dbReference type="SUPFAM" id="SSF49265">
    <property type="entry name" value="Fibronectin type III"/>
    <property type="match status" value="1"/>
</dbReference>
<proteinExistence type="predicted"/>
<dbReference type="EMBL" id="JASSZA010000017">
    <property type="protein sequence ID" value="KAK2090353.1"/>
    <property type="molecule type" value="Genomic_DNA"/>
</dbReference>
<keyword evidence="3" id="KW-0547">Nucleotide-binding</keyword>
<evidence type="ECO:0000256" key="2">
    <source>
        <dbReference type="ARBA" id="ARBA00022692"/>
    </source>
</evidence>
<feature type="domain" description="Fibronectin type-III" evidence="8">
    <location>
        <begin position="1"/>
        <end position="54"/>
    </location>
</feature>
<organism evidence="9 10">
    <name type="scientific">Saguinus oedipus</name>
    <name type="common">Cotton-top tamarin</name>
    <name type="synonym">Oedipomidas oedipus</name>
    <dbReference type="NCBI Taxonomy" id="9490"/>
    <lineage>
        <taxon>Eukaryota</taxon>
        <taxon>Metazoa</taxon>
        <taxon>Chordata</taxon>
        <taxon>Craniata</taxon>
        <taxon>Vertebrata</taxon>
        <taxon>Euteleostomi</taxon>
        <taxon>Mammalia</taxon>
        <taxon>Eutheria</taxon>
        <taxon>Euarchontoglires</taxon>
        <taxon>Primates</taxon>
        <taxon>Haplorrhini</taxon>
        <taxon>Platyrrhini</taxon>
        <taxon>Cebidae</taxon>
        <taxon>Callitrichinae</taxon>
        <taxon>Saguinus</taxon>
    </lineage>
</organism>